<reference evidence="2 3" key="1">
    <citation type="submission" date="2019-01" db="EMBL/GenBank/DDBJ databases">
        <title>Draft genome sequences of three monokaryotic isolates of the white-rot basidiomycete fungus Dichomitus squalens.</title>
        <authorList>
            <consortium name="DOE Joint Genome Institute"/>
            <person name="Lopez S.C."/>
            <person name="Andreopoulos B."/>
            <person name="Pangilinan J."/>
            <person name="Lipzen A."/>
            <person name="Riley R."/>
            <person name="Ahrendt S."/>
            <person name="Ng V."/>
            <person name="Barry K."/>
            <person name="Daum C."/>
            <person name="Grigoriev I.V."/>
            <person name="Hilden K.S."/>
            <person name="Makela M.R."/>
            <person name="de Vries R.P."/>
        </authorList>
    </citation>
    <scope>NUCLEOTIDE SEQUENCE [LARGE SCALE GENOMIC DNA]</scope>
    <source>
        <strain evidence="2 3">CBS 464.89</strain>
    </source>
</reference>
<evidence type="ECO:0000313" key="3">
    <source>
        <dbReference type="Proteomes" id="UP000292082"/>
    </source>
</evidence>
<keyword evidence="3" id="KW-1185">Reference proteome</keyword>
<accession>A0A4Q9Q1U7</accession>
<feature type="region of interest" description="Disordered" evidence="1">
    <location>
        <begin position="1"/>
        <end position="57"/>
    </location>
</feature>
<dbReference type="EMBL" id="ML145100">
    <property type="protein sequence ID" value="TBU61059.1"/>
    <property type="molecule type" value="Genomic_DNA"/>
</dbReference>
<evidence type="ECO:0000313" key="2">
    <source>
        <dbReference type="EMBL" id="TBU61059.1"/>
    </source>
</evidence>
<sequence>MAAGPLVRARMSAPAERLSMKTASTRATRARESGTLGKEMGMGESWWNDRLPNYSSG</sequence>
<name>A0A4Q9Q1U7_9APHY</name>
<evidence type="ECO:0000256" key="1">
    <source>
        <dbReference type="SAM" id="MobiDB-lite"/>
    </source>
</evidence>
<dbReference type="Proteomes" id="UP000292082">
    <property type="component" value="Unassembled WGS sequence"/>
</dbReference>
<dbReference type="AlphaFoldDB" id="A0A4Q9Q1U7"/>
<organism evidence="2 3">
    <name type="scientific">Dichomitus squalens</name>
    <dbReference type="NCBI Taxonomy" id="114155"/>
    <lineage>
        <taxon>Eukaryota</taxon>
        <taxon>Fungi</taxon>
        <taxon>Dikarya</taxon>
        <taxon>Basidiomycota</taxon>
        <taxon>Agaricomycotina</taxon>
        <taxon>Agaricomycetes</taxon>
        <taxon>Polyporales</taxon>
        <taxon>Polyporaceae</taxon>
        <taxon>Dichomitus</taxon>
    </lineage>
</organism>
<proteinExistence type="predicted"/>
<gene>
    <name evidence="2" type="ORF">BD310DRAFT_234636</name>
</gene>
<protein>
    <submittedName>
        <fullName evidence="2">Uncharacterized protein</fullName>
    </submittedName>
</protein>